<evidence type="ECO:0000259" key="1">
    <source>
        <dbReference type="Pfam" id="PF05699"/>
    </source>
</evidence>
<sequence length="426" mass="49306">METLFLKDCPYAYYIHCFAHRLQLVLVAASREVYLIHDFFSNLTFVVNIVCSSSKRHDELQAVKLEETSLLLEIGELDIGKGQNQIGTLKRAGDTCWSSHFSSVCSMINTHDATCVVLQNIRKNGSTYSQRGDANAAYKIMNSFEFILILQMIKEIMRITNCLCQALQQKSQDILNVIHLVSTTKTLIQKLRDEGWDQLLKNVTLFCEQHDIDSPDCNDVYIEHQGRAHHQKDHITVGQHFRVNLFCVTIDQQLQELNHMFNVQTMELFSLSNNLIPKDIYETFNMDDICALVEKFYLVDFSEQEKTNLRFQLQHFILEAVSHPKLNSLSTMFELCEALEKTGKANTYYLIDRIIRFILTFPVSTAIIEKSFSAMKIIKTRLRNKMEDEFLADNMMVYIEKVIVESFSSDSIINDFKSLKERRVAL</sequence>
<evidence type="ECO:0000313" key="3">
    <source>
        <dbReference type="Proteomes" id="UP001291623"/>
    </source>
</evidence>
<gene>
    <name evidence="2" type="ORF">RND71_016063</name>
</gene>
<organism evidence="2 3">
    <name type="scientific">Anisodus tanguticus</name>
    <dbReference type="NCBI Taxonomy" id="243964"/>
    <lineage>
        <taxon>Eukaryota</taxon>
        <taxon>Viridiplantae</taxon>
        <taxon>Streptophyta</taxon>
        <taxon>Embryophyta</taxon>
        <taxon>Tracheophyta</taxon>
        <taxon>Spermatophyta</taxon>
        <taxon>Magnoliopsida</taxon>
        <taxon>eudicotyledons</taxon>
        <taxon>Gunneridae</taxon>
        <taxon>Pentapetalae</taxon>
        <taxon>asterids</taxon>
        <taxon>lamiids</taxon>
        <taxon>Solanales</taxon>
        <taxon>Solanaceae</taxon>
        <taxon>Solanoideae</taxon>
        <taxon>Hyoscyameae</taxon>
        <taxon>Anisodus</taxon>
    </lineage>
</organism>
<name>A0AAE1VLR2_9SOLA</name>
<dbReference type="EMBL" id="JAVYJV010000008">
    <property type="protein sequence ID" value="KAK4364705.1"/>
    <property type="molecule type" value="Genomic_DNA"/>
</dbReference>
<dbReference type="PANTHER" id="PTHR11697:SF230">
    <property type="entry name" value="ZINC FINGER, MYM DOMAIN CONTAINING 1"/>
    <property type="match status" value="1"/>
</dbReference>
<feature type="domain" description="HAT C-terminal dimerisation" evidence="1">
    <location>
        <begin position="333"/>
        <end position="401"/>
    </location>
</feature>
<dbReference type="InterPro" id="IPR012337">
    <property type="entry name" value="RNaseH-like_sf"/>
</dbReference>
<reference evidence="2" key="1">
    <citation type="submission" date="2023-12" db="EMBL/GenBank/DDBJ databases">
        <title>Genome assembly of Anisodus tanguticus.</title>
        <authorList>
            <person name="Wang Y.-J."/>
        </authorList>
    </citation>
    <scope>NUCLEOTIDE SEQUENCE</scope>
    <source>
        <strain evidence="2">KB-2021</strain>
        <tissue evidence="2">Leaf</tissue>
    </source>
</reference>
<comment type="caution">
    <text evidence="2">The sequence shown here is derived from an EMBL/GenBank/DDBJ whole genome shotgun (WGS) entry which is preliminary data.</text>
</comment>
<accession>A0AAE1VLR2</accession>
<dbReference type="PANTHER" id="PTHR11697">
    <property type="entry name" value="GENERAL TRANSCRIPTION FACTOR 2-RELATED ZINC FINGER PROTEIN"/>
    <property type="match status" value="1"/>
</dbReference>
<dbReference type="InterPro" id="IPR008906">
    <property type="entry name" value="HATC_C_dom"/>
</dbReference>
<dbReference type="Proteomes" id="UP001291623">
    <property type="component" value="Unassembled WGS sequence"/>
</dbReference>
<proteinExistence type="predicted"/>
<dbReference type="InterPro" id="IPR055298">
    <property type="entry name" value="AtLOH3-like"/>
</dbReference>
<keyword evidence="3" id="KW-1185">Reference proteome</keyword>
<protein>
    <recommendedName>
        <fullName evidence="1">HAT C-terminal dimerisation domain-containing protein</fullName>
    </recommendedName>
</protein>
<evidence type="ECO:0000313" key="2">
    <source>
        <dbReference type="EMBL" id="KAK4364705.1"/>
    </source>
</evidence>
<dbReference type="Pfam" id="PF05699">
    <property type="entry name" value="Dimer_Tnp_hAT"/>
    <property type="match status" value="1"/>
</dbReference>
<dbReference type="SUPFAM" id="SSF53098">
    <property type="entry name" value="Ribonuclease H-like"/>
    <property type="match status" value="1"/>
</dbReference>
<dbReference type="AlphaFoldDB" id="A0AAE1VLR2"/>
<dbReference type="GO" id="GO:0046983">
    <property type="term" value="F:protein dimerization activity"/>
    <property type="evidence" value="ECO:0007669"/>
    <property type="project" value="InterPro"/>
</dbReference>